<accession>A0A371CW30</accession>
<keyword evidence="2" id="KW-1185">Reference proteome</keyword>
<reference evidence="1 2" key="1">
    <citation type="journal article" date="2018" name="Biotechnol. Biofuels">
        <title>Integrative visual omics of the white-rot fungus Polyporus brumalis exposes the biotechnological potential of its oxidative enzymes for delignifying raw plant biomass.</title>
        <authorList>
            <person name="Miyauchi S."/>
            <person name="Rancon A."/>
            <person name="Drula E."/>
            <person name="Hage H."/>
            <person name="Chaduli D."/>
            <person name="Favel A."/>
            <person name="Grisel S."/>
            <person name="Henrissat B."/>
            <person name="Herpoel-Gimbert I."/>
            <person name="Ruiz-Duenas F.J."/>
            <person name="Chevret D."/>
            <person name="Hainaut M."/>
            <person name="Lin J."/>
            <person name="Wang M."/>
            <person name="Pangilinan J."/>
            <person name="Lipzen A."/>
            <person name="Lesage-Meessen L."/>
            <person name="Navarro D."/>
            <person name="Riley R."/>
            <person name="Grigoriev I.V."/>
            <person name="Zhou S."/>
            <person name="Raouche S."/>
            <person name="Rosso M.N."/>
        </authorList>
    </citation>
    <scope>NUCLEOTIDE SEQUENCE [LARGE SCALE GENOMIC DNA]</scope>
    <source>
        <strain evidence="1 2">BRFM 1820</strain>
    </source>
</reference>
<organism evidence="1 2">
    <name type="scientific">Lentinus brumalis</name>
    <dbReference type="NCBI Taxonomy" id="2498619"/>
    <lineage>
        <taxon>Eukaryota</taxon>
        <taxon>Fungi</taxon>
        <taxon>Dikarya</taxon>
        <taxon>Basidiomycota</taxon>
        <taxon>Agaricomycotina</taxon>
        <taxon>Agaricomycetes</taxon>
        <taxon>Polyporales</taxon>
        <taxon>Polyporaceae</taxon>
        <taxon>Lentinus</taxon>
    </lineage>
</organism>
<protein>
    <submittedName>
        <fullName evidence="1">Uncharacterized protein</fullName>
    </submittedName>
</protein>
<evidence type="ECO:0000313" key="1">
    <source>
        <dbReference type="EMBL" id="RDX44486.1"/>
    </source>
</evidence>
<evidence type="ECO:0000313" key="2">
    <source>
        <dbReference type="Proteomes" id="UP000256964"/>
    </source>
</evidence>
<dbReference type="Proteomes" id="UP000256964">
    <property type="component" value="Unassembled WGS sequence"/>
</dbReference>
<gene>
    <name evidence="1" type="ORF">OH76DRAFT_1095092</name>
</gene>
<dbReference type="AlphaFoldDB" id="A0A371CW30"/>
<sequence>MLYACARCVRPLLPLARKSVGQVRQSGVMLRLMWCKPRRTSECGKYHEPYASENCPHIRMCIPSVKANFVHLSIEHQKSPHDLWSIWCAVILLCDCSIAELPIQCR</sequence>
<name>A0A371CW30_9APHY</name>
<proteinExistence type="predicted"/>
<dbReference type="EMBL" id="KZ857449">
    <property type="protein sequence ID" value="RDX44486.1"/>
    <property type="molecule type" value="Genomic_DNA"/>
</dbReference>